<comment type="similarity">
    <text evidence="1">Belongs to the peptidase C40 family.</text>
</comment>
<keyword evidence="10" id="KW-1185">Reference proteome</keyword>
<dbReference type="Pfam" id="PF14464">
    <property type="entry name" value="Prok-JAB"/>
    <property type="match status" value="1"/>
</dbReference>
<evidence type="ECO:0000313" key="10">
    <source>
        <dbReference type="Proteomes" id="UP001335100"/>
    </source>
</evidence>
<dbReference type="InterPro" id="IPR038765">
    <property type="entry name" value="Papain-like_cys_pep_sf"/>
</dbReference>
<dbReference type="PANTHER" id="PTHR34858:SF1">
    <property type="entry name" value="CYSO-CYSTEINE PEPTIDASE"/>
    <property type="match status" value="1"/>
</dbReference>
<dbReference type="InterPro" id="IPR028090">
    <property type="entry name" value="JAB_dom_prok"/>
</dbReference>
<comment type="caution">
    <text evidence="9">The sequence shown here is derived from an EMBL/GenBank/DDBJ whole genome shotgun (WGS) entry which is preliminary data.</text>
</comment>
<evidence type="ECO:0000256" key="3">
    <source>
        <dbReference type="ARBA" id="ARBA00022723"/>
    </source>
</evidence>
<dbReference type="InterPro" id="IPR000064">
    <property type="entry name" value="NLP_P60_dom"/>
</dbReference>
<dbReference type="SUPFAM" id="SSF54001">
    <property type="entry name" value="Cysteine proteinases"/>
    <property type="match status" value="1"/>
</dbReference>
<dbReference type="Pfam" id="PF00877">
    <property type="entry name" value="NLPC_P60"/>
    <property type="match status" value="1"/>
</dbReference>
<dbReference type="Gene3D" id="3.40.140.10">
    <property type="entry name" value="Cytidine Deaminase, domain 2"/>
    <property type="match status" value="1"/>
</dbReference>
<evidence type="ECO:0000256" key="7">
    <source>
        <dbReference type="ARBA" id="ARBA00023049"/>
    </source>
</evidence>
<evidence type="ECO:0000259" key="8">
    <source>
        <dbReference type="PROSITE" id="PS51935"/>
    </source>
</evidence>
<accession>A0ABU7HQ64</accession>
<dbReference type="Gene3D" id="3.90.1720.10">
    <property type="entry name" value="endopeptidase domain like (from Nostoc punctiforme)"/>
    <property type="match status" value="1"/>
</dbReference>
<dbReference type="InterPro" id="IPR000555">
    <property type="entry name" value="JAMM/MPN+_dom"/>
</dbReference>
<protein>
    <submittedName>
        <fullName evidence="9">C40 family peptidase</fullName>
    </submittedName>
</protein>
<dbReference type="PANTHER" id="PTHR34858">
    <property type="entry name" value="CYSO-CYSTEINE PEPTIDASE"/>
    <property type="match status" value="1"/>
</dbReference>
<evidence type="ECO:0000256" key="2">
    <source>
        <dbReference type="ARBA" id="ARBA00022670"/>
    </source>
</evidence>
<gene>
    <name evidence="9" type="ORF">V0R50_10575</name>
</gene>
<keyword evidence="6" id="KW-0862">Zinc</keyword>
<feature type="domain" description="NlpC/P60" evidence="8">
    <location>
        <begin position="76"/>
        <end position="252"/>
    </location>
</feature>
<evidence type="ECO:0000256" key="6">
    <source>
        <dbReference type="ARBA" id="ARBA00022833"/>
    </source>
</evidence>
<evidence type="ECO:0000256" key="5">
    <source>
        <dbReference type="ARBA" id="ARBA00022807"/>
    </source>
</evidence>
<reference evidence="9 10" key="1">
    <citation type="submission" date="2024-01" db="EMBL/GenBank/DDBJ databases">
        <title>Unpublished Manusciprt.</title>
        <authorList>
            <person name="Duman M."/>
            <person name="Valdes E.G."/>
            <person name="Ajmi N."/>
            <person name="Altun S."/>
            <person name="Saticioglu I.B."/>
        </authorList>
    </citation>
    <scope>NUCLEOTIDE SEQUENCE [LARGE SCALE GENOMIC DNA]</scope>
    <source>
        <strain evidence="9 10">148P</strain>
    </source>
</reference>
<proteinExistence type="inferred from homology"/>
<keyword evidence="7" id="KW-0482">Metalloprotease</keyword>
<dbReference type="EMBL" id="JAZDQJ010000009">
    <property type="protein sequence ID" value="MEE1933665.1"/>
    <property type="molecule type" value="Genomic_DNA"/>
</dbReference>
<dbReference type="CDD" id="cd08073">
    <property type="entry name" value="MPN_NLPC_P60"/>
    <property type="match status" value="1"/>
</dbReference>
<dbReference type="InterPro" id="IPR051929">
    <property type="entry name" value="VirAsm_ModProt"/>
</dbReference>
<sequence>MTMNKTLLKQVQAHAAAELPREACGVVIREGGRRVYVPCRNDAQTPSEHFIINPQDLCAAEDRGEVVEIVHSHPNALATPSMADRVSCELHGLPWFILGWPGGDTTTLKPEGYQAPLLDREFHHGILDCYALVRDWYAREWAIELPNFPRRDGWWNEGESLYERYCEEAGFYRVTDLRKGDLVVMQIAAAGGSMPAAPNHAGVYLGDGLLASVAELHAAPGTFLHHRYGKRSSRDVYGGMWAERTVMILRHQKAPEVE</sequence>
<keyword evidence="4" id="KW-0378">Hydrolase</keyword>
<keyword evidence="3" id="KW-0479">Metal-binding</keyword>
<dbReference type="SUPFAM" id="SSF102712">
    <property type="entry name" value="JAB1/MPN domain"/>
    <property type="match status" value="1"/>
</dbReference>
<evidence type="ECO:0000256" key="1">
    <source>
        <dbReference type="ARBA" id="ARBA00007074"/>
    </source>
</evidence>
<dbReference type="SMART" id="SM00232">
    <property type="entry name" value="JAB_MPN"/>
    <property type="match status" value="1"/>
</dbReference>
<dbReference type="PROSITE" id="PS51935">
    <property type="entry name" value="NLPC_P60"/>
    <property type="match status" value="1"/>
</dbReference>
<evidence type="ECO:0000256" key="4">
    <source>
        <dbReference type="ARBA" id="ARBA00022801"/>
    </source>
</evidence>
<name>A0ABU7HQ64_9PSED</name>
<dbReference type="Proteomes" id="UP001335100">
    <property type="component" value="Unassembled WGS sequence"/>
</dbReference>
<keyword evidence="2" id="KW-0645">Protease</keyword>
<evidence type="ECO:0000313" key="9">
    <source>
        <dbReference type="EMBL" id="MEE1933665.1"/>
    </source>
</evidence>
<keyword evidence="5" id="KW-0788">Thiol protease</keyword>
<organism evidence="9 10">
    <name type="scientific">Pseudomonas ulcerans</name>
    <dbReference type="NCBI Taxonomy" id="3115852"/>
    <lineage>
        <taxon>Bacteria</taxon>
        <taxon>Pseudomonadati</taxon>
        <taxon>Pseudomonadota</taxon>
        <taxon>Gammaproteobacteria</taxon>
        <taxon>Pseudomonadales</taxon>
        <taxon>Pseudomonadaceae</taxon>
        <taxon>Pseudomonas</taxon>
    </lineage>
</organism>